<keyword evidence="2" id="KW-1185">Reference proteome</keyword>
<sequence length="82" mass="8982">MMPSRAKTCIFLNVGLGDVKSGRLLNVQVFNSSALYTPTPGTKKAIVEVQGAGGAGAGYKLSSNYVRSFWLRHIWRICKSNY</sequence>
<accession>A0A485AIQ7</accession>
<organism evidence="1 2">
    <name type="scientific">Kluyvera cryocrescens</name>
    <name type="common">Kluyvera citrophila</name>
    <dbReference type="NCBI Taxonomy" id="580"/>
    <lineage>
        <taxon>Bacteria</taxon>
        <taxon>Pseudomonadati</taxon>
        <taxon>Pseudomonadota</taxon>
        <taxon>Gammaproteobacteria</taxon>
        <taxon>Enterobacterales</taxon>
        <taxon>Enterobacteriaceae</taxon>
        <taxon>Kluyvera</taxon>
    </lineage>
</organism>
<proteinExistence type="predicted"/>
<gene>
    <name evidence="1" type="ORF">NCTC12993_01508</name>
</gene>
<dbReference type="Proteomes" id="UP000401081">
    <property type="component" value="Unassembled WGS sequence"/>
</dbReference>
<protein>
    <submittedName>
        <fullName evidence="1">Uncharacterized protein</fullName>
    </submittedName>
</protein>
<dbReference type="EMBL" id="CAADJD010000014">
    <property type="protein sequence ID" value="VFS60036.1"/>
    <property type="molecule type" value="Genomic_DNA"/>
</dbReference>
<evidence type="ECO:0000313" key="2">
    <source>
        <dbReference type="Proteomes" id="UP000401081"/>
    </source>
</evidence>
<dbReference type="AlphaFoldDB" id="A0A485AIQ7"/>
<name>A0A485AIQ7_KLUCR</name>
<evidence type="ECO:0000313" key="1">
    <source>
        <dbReference type="EMBL" id="VFS60036.1"/>
    </source>
</evidence>
<reference evidence="1 2" key="1">
    <citation type="submission" date="2019-03" db="EMBL/GenBank/DDBJ databases">
        <authorList>
            <consortium name="Pathogen Informatics"/>
        </authorList>
    </citation>
    <scope>NUCLEOTIDE SEQUENCE [LARGE SCALE GENOMIC DNA]</scope>
    <source>
        <strain evidence="1 2">NCTC12993</strain>
    </source>
</reference>